<evidence type="ECO:0000313" key="4">
    <source>
        <dbReference type="Proteomes" id="UP001166251"/>
    </source>
</evidence>
<dbReference type="Gene3D" id="3.40.50.2000">
    <property type="entry name" value="Glycogen Phosphorylase B"/>
    <property type="match status" value="2"/>
</dbReference>
<feature type="domain" description="Glycosyltransferase subfamily 4-like N-terminal" evidence="2">
    <location>
        <begin position="21"/>
        <end position="216"/>
    </location>
</feature>
<proteinExistence type="predicted"/>
<evidence type="ECO:0000259" key="1">
    <source>
        <dbReference type="Pfam" id="PF00534"/>
    </source>
</evidence>
<dbReference type="EMBL" id="JAHZSS010000006">
    <property type="protein sequence ID" value="MBW8190747.1"/>
    <property type="molecule type" value="Genomic_DNA"/>
</dbReference>
<feature type="domain" description="Glycosyl transferase family 1" evidence="1">
    <location>
        <begin position="230"/>
        <end position="392"/>
    </location>
</feature>
<dbReference type="Proteomes" id="UP001166251">
    <property type="component" value="Unassembled WGS sequence"/>
</dbReference>
<organism evidence="3 4">
    <name type="scientific">Neiella holothuriorum</name>
    <dbReference type="NCBI Taxonomy" id="2870530"/>
    <lineage>
        <taxon>Bacteria</taxon>
        <taxon>Pseudomonadati</taxon>
        <taxon>Pseudomonadota</taxon>
        <taxon>Gammaproteobacteria</taxon>
        <taxon>Alteromonadales</taxon>
        <taxon>Echinimonadaceae</taxon>
        <taxon>Neiella</taxon>
    </lineage>
</organism>
<dbReference type="InterPro" id="IPR001296">
    <property type="entry name" value="Glyco_trans_1"/>
</dbReference>
<dbReference type="SUPFAM" id="SSF53756">
    <property type="entry name" value="UDP-Glycosyltransferase/glycogen phosphorylase"/>
    <property type="match status" value="1"/>
</dbReference>
<keyword evidence="4" id="KW-1185">Reference proteome</keyword>
<gene>
    <name evidence="3" type="ORF">K0504_06850</name>
</gene>
<evidence type="ECO:0000313" key="3">
    <source>
        <dbReference type="EMBL" id="MBW8190747.1"/>
    </source>
</evidence>
<name>A0ABS7EGC3_9GAMM</name>
<dbReference type="Pfam" id="PF13439">
    <property type="entry name" value="Glyco_transf_4"/>
    <property type="match status" value="1"/>
</dbReference>
<dbReference type="RefSeq" id="WP_220103433.1">
    <property type="nucleotide sequence ID" value="NZ_JAHZSS010000006.1"/>
</dbReference>
<comment type="caution">
    <text evidence="3">The sequence shown here is derived from an EMBL/GenBank/DDBJ whole genome shotgun (WGS) entry which is preliminary data.</text>
</comment>
<accession>A0ABS7EGC3</accession>
<evidence type="ECO:0000259" key="2">
    <source>
        <dbReference type="Pfam" id="PF13439"/>
    </source>
</evidence>
<protein>
    <submittedName>
        <fullName evidence="3">Glycosyltransferase family 4 protein</fullName>
    </submittedName>
</protein>
<dbReference type="Pfam" id="PF00534">
    <property type="entry name" value="Glycos_transf_1"/>
    <property type="match status" value="1"/>
</dbReference>
<dbReference type="InterPro" id="IPR028098">
    <property type="entry name" value="Glyco_trans_4-like_N"/>
</dbReference>
<reference evidence="3" key="1">
    <citation type="submission" date="2021-07" db="EMBL/GenBank/DDBJ databases">
        <title>Neiella marina sp. nov., isolated from the intestinal content of sea cucumber Apostichopus japonicus.</title>
        <authorList>
            <person name="Bai X."/>
        </authorList>
    </citation>
    <scope>NUCLEOTIDE SEQUENCE</scope>
    <source>
        <strain evidence="3">126</strain>
    </source>
</reference>
<sequence>MSLANKRVLVVAHGHPDLNKGGAEMAAYNMFNEFRRQDVDAFFLARTDQKPHGGAAFSSRNSDREILFHTTMDDWFLFSNIKTRHMWQEFRDLLMLIKPDVVHLHHYFLLGIEMMQEIRTSLPKCKIVLTLHEYLGICHQKGLMVKPSGKLCYKASPRDCHGCFPDKQPGDFFLREQYIKRIFSVVDQFVSPSAFLKQRYVDWGLDFNRIEVIENGQLPTDKLKRDDSPLSKVRLAFFGQINPYKGIDVLLHAVKSLPKKVQYQLSVEIHGANFELQSGQYQKSTHKLLDQLTHVVKMCGAYEAREMPKLLSRVDWVVVPSKWWENSPMVIQEAFTQKVPLIVSDIGGMAEKVLDGINGIHFGAGNAMDLARVIESVVANRALQNEYSANIRPPMSIEECINQHADLYL</sequence>
<dbReference type="CDD" id="cd03823">
    <property type="entry name" value="GT4_ExpE7-like"/>
    <property type="match status" value="1"/>
</dbReference>
<dbReference type="PANTHER" id="PTHR45947:SF13">
    <property type="entry name" value="TRANSFERASE"/>
    <property type="match status" value="1"/>
</dbReference>
<dbReference type="PANTHER" id="PTHR45947">
    <property type="entry name" value="SULFOQUINOVOSYL TRANSFERASE SQD2"/>
    <property type="match status" value="1"/>
</dbReference>
<dbReference type="InterPro" id="IPR050194">
    <property type="entry name" value="Glycosyltransferase_grp1"/>
</dbReference>